<accession>A0AAU9TEQ0</accession>
<feature type="region of interest" description="Disordered" evidence="2">
    <location>
        <begin position="92"/>
        <end position="131"/>
    </location>
</feature>
<keyword evidence="4" id="KW-1185">Reference proteome</keyword>
<proteinExistence type="predicted"/>
<organism evidence="3 4">
    <name type="scientific">Euphydryas editha</name>
    <name type="common">Edith's checkerspot</name>
    <dbReference type="NCBI Taxonomy" id="104508"/>
    <lineage>
        <taxon>Eukaryota</taxon>
        <taxon>Metazoa</taxon>
        <taxon>Ecdysozoa</taxon>
        <taxon>Arthropoda</taxon>
        <taxon>Hexapoda</taxon>
        <taxon>Insecta</taxon>
        <taxon>Pterygota</taxon>
        <taxon>Neoptera</taxon>
        <taxon>Endopterygota</taxon>
        <taxon>Lepidoptera</taxon>
        <taxon>Glossata</taxon>
        <taxon>Ditrysia</taxon>
        <taxon>Papilionoidea</taxon>
        <taxon>Nymphalidae</taxon>
        <taxon>Nymphalinae</taxon>
        <taxon>Euphydryas</taxon>
    </lineage>
</organism>
<dbReference type="AlphaFoldDB" id="A0AAU9TEQ0"/>
<protein>
    <submittedName>
        <fullName evidence="3">Uncharacterized protein</fullName>
    </submittedName>
</protein>
<feature type="coiled-coil region" evidence="1">
    <location>
        <begin position="157"/>
        <end position="223"/>
    </location>
</feature>
<keyword evidence="1" id="KW-0175">Coiled coil</keyword>
<comment type="caution">
    <text evidence="3">The sequence shown here is derived from an EMBL/GenBank/DDBJ whole genome shotgun (WGS) entry which is preliminary data.</text>
</comment>
<evidence type="ECO:0000256" key="1">
    <source>
        <dbReference type="SAM" id="Coils"/>
    </source>
</evidence>
<dbReference type="Proteomes" id="UP001153954">
    <property type="component" value="Unassembled WGS sequence"/>
</dbReference>
<dbReference type="EMBL" id="CAKOGL010000003">
    <property type="protein sequence ID" value="CAH2084512.1"/>
    <property type="molecule type" value="Genomic_DNA"/>
</dbReference>
<gene>
    <name evidence="3" type="ORF">EEDITHA_LOCUS1070</name>
</gene>
<reference evidence="3" key="1">
    <citation type="submission" date="2022-03" db="EMBL/GenBank/DDBJ databases">
        <authorList>
            <person name="Tunstrom K."/>
        </authorList>
    </citation>
    <scope>NUCLEOTIDE SEQUENCE</scope>
</reference>
<evidence type="ECO:0000313" key="4">
    <source>
        <dbReference type="Proteomes" id="UP001153954"/>
    </source>
</evidence>
<name>A0AAU9TEQ0_EUPED</name>
<evidence type="ECO:0000256" key="2">
    <source>
        <dbReference type="SAM" id="MobiDB-lite"/>
    </source>
</evidence>
<feature type="coiled-coil region" evidence="1">
    <location>
        <begin position="365"/>
        <end position="403"/>
    </location>
</feature>
<sequence length="1268" mass="144647">MQDIPDCLSRRYKALDKFIDDLSTFEPSPVDCSTNDPGIRLLCNFWNILKEDPDVNLSQAVQQRMCVNTRSGLFGSQHISCYMAGCCNKNEDKKQEPPSKPKTVCSKPSSDSTQKHKCRAAKSKSTSPPPADELPLNKVLCNLKEAASFEKKCQTKVNDLLETQTHLQEQIQVLEQREKEGIQLLKQADCMWSCMEETYKKKIAESMERQKDLLKQLKEVEASSTKWRKNKKDLEFQMDNINKCHQEMIEKKNQKSSDIKCIKMEIEDFKKRIESNKKDIDSVKKSFGTKKQVSDNKIANIAKEVTRLENVLKEEQNRKKLKEQEGANYIKDAREDLQKLCKVLLQKKLEKEDMRAVGDALLLEVELLKESYDQCKDKCKNKQESIEEEIKSIDKEIAEFKVKCIQCHQCTDTIDIRKFCIDCPRCVNERDCLYEADHCNPDNSLDCVCTTVKQKFLDNVFDNMYTVLERQVKSGPGKAVADAVLNCLKRSRNGKLNSETRKILQDFILTTVKKNLNLTIVGGAVKTRCEMDAETYKQLMLCLKQVKVTKPVKVDKGTESKKEPCRRWGGTSECNCPKGPKECVCTKKAPQRPNEPTSCPPIEDKEDKGETVSCPYKETAACGPDCAMHELPSTVGSEVASWKPNPCQGPTCQFKNMRAAQCVLGPESLSTYSNTKISGCEIPCKCENSSTDPYVCYKDLGCRPRERIIEEVLDTKQVKAEKDTICDCKTAVDPKVNENNNIVVPTEKVKIHEDNNINTGTSKNSLNDINPIIFKSFSGDLKIALNQKVVEEINKNLQQGTNVYVALRKTDNGKLVFSIHSDVSISTHDKIFLPKKSPSGNIILEAYKPIYQKSYDNLNKESHDESNLVNHKDPKLLDRKDLKNLNLSKVKGPKSESEINCRMHKVEVKGVNTKNSVTYVLKETRSGNFQVILDKEYEIYNKQVIKEYEGDNNIEYVQLLNSESGHFILNFKEDQNNDDTKNALIVKTESGSLNVLVNKFNTDLSNIRDSKASIMTANALNELLSKSISISKECNSNNSRKSQLPNMKSNSDSNLYKKDKLYSIDNKNTFHEDIELIKNNESKAIATSCNARCHDNSCNKSKCVCKNICYKSKQWFWENSVRETNKNICGISNVKQEKNFFQSNNTNEFILCKGHDDVQVLKKPPHTEKNPCGCCLNLEKISKERRLCVLNDSYPYGVNNYESISSDLLKNSNCYNKDGNIDKYNFETYNENESLINEKKDSQSNFRWDSMEYFPPQLPPFLREFTYI</sequence>
<evidence type="ECO:0000313" key="3">
    <source>
        <dbReference type="EMBL" id="CAH2084512.1"/>
    </source>
</evidence>
<feature type="coiled-coil region" evidence="1">
    <location>
        <begin position="259"/>
        <end position="325"/>
    </location>
</feature>